<dbReference type="GO" id="GO:0042538">
    <property type="term" value="P:hyperosmotic salinity response"/>
    <property type="evidence" value="ECO:0007669"/>
    <property type="project" value="UniProtKB-ARBA"/>
</dbReference>
<evidence type="ECO:0000256" key="8">
    <source>
        <dbReference type="ARBA" id="ARBA00022884"/>
    </source>
</evidence>
<dbReference type="CDD" id="cd01728">
    <property type="entry name" value="LSm1"/>
    <property type="match status" value="1"/>
</dbReference>
<feature type="transmembrane region" description="Helical" evidence="14">
    <location>
        <begin position="500"/>
        <end position="533"/>
    </location>
</feature>
<evidence type="ECO:0000256" key="4">
    <source>
        <dbReference type="ARBA" id="ARBA00022490"/>
    </source>
</evidence>
<dbReference type="InterPro" id="IPR034104">
    <property type="entry name" value="Lsm1"/>
</dbReference>
<evidence type="ECO:0000256" key="9">
    <source>
        <dbReference type="ARBA" id="ARBA00022989"/>
    </source>
</evidence>
<dbReference type="InterPro" id="IPR010920">
    <property type="entry name" value="LSM_dom_sf"/>
</dbReference>
<dbReference type="InterPro" id="IPR053937">
    <property type="entry name" value="GOST_TM"/>
</dbReference>
<evidence type="ECO:0000256" key="7">
    <source>
        <dbReference type="ARBA" id="ARBA00022729"/>
    </source>
</evidence>
<evidence type="ECO:0000259" key="15">
    <source>
        <dbReference type="PROSITE" id="PS52002"/>
    </source>
</evidence>
<evidence type="ECO:0000256" key="2">
    <source>
        <dbReference type="ARBA" id="ARBA00004201"/>
    </source>
</evidence>
<dbReference type="EMBL" id="BTGU01000006">
    <property type="protein sequence ID" value="GMN36840.1"/>
    <property type="molecule type" value="Genomic_DNA"/>
</dbReference>
<feature type="region of interest" description="Disordered" evidence="13">
    <location>
        <begin position="670"/>
        <end position="719"/>
    </location>
</feature>
<keyword evidence="5" id="KW-0507">mRNA processing</keyword>
<evidence type="ECO:0000256" key="14">
    <source>
        <dbReference type="SAM" id="Phobius"/>
    </source>
</evidence>
<keyword evidence="9 14" id="KW-1133">Transmembrane helix</keyword>
<keyword evidence="4" id="KW-0963">Cytoplasm</keyword>
<comment type="similarity">
    <text evidence="3">Belongs to the snRNP Sm proteins family.</text>
</comment>
<dbReference type="GO" id="GO:0000932">
    <property type="term" value="C:P-body"/>
    <property type="evidence" value="ECO:0007669"/>
    <property type="project" value="UniProtKB-SubCell"/>
</dbReference>
<dbReference type="PANTHER" id="PTHR21229:SF15">
    <property type="entry name" value="LUNG SEVEN TRANSMEMBRANE RECEPTOR FAMILY PROTEIN"/>
    <property type="match status" value="1"/>
</dbReference>
<evidence type="ECO:0000313" key="16">
    <source>
        <dbReference type="EMBL" id="GMN36840.1"/>
    </source>
</evidence>
<organism evidence="16 17">
    <name type="scientific">Ficus carica</name>
    <name type="common">Common fig</name>
    <dbReference type="NCBI Taxonomy" id="3494"/>
    <lineage>
        <taxon>Eukaryota</taxon>
        <taxon>Viridiplantae</taxon>
        <taxon>Streptophyta</taxon>
        <taxon>Embryophyta</taxon>
        <taxon>Tracheophyta</taxon>
        <taxon>Spermatophyta</taxon>
        <taxon>Magnoliopsida</taxon>
        <taxon>eudicotyledons</taxon>
        <taxon>Gunneridae</taxon>
        <taxon>Pentapetalae</taxon>
        <taxon>rosids</taxon>
        <taxon>fabids</taxon>
        <taxon>Rosales</taxon>
        <taxon>Moraceae</taxon>
        <taxon>Ficeae</taxon>
        <taxon>Ficus</taxon>
    </lineage>
</organism>
<evidence type="ECO:0000256" key="12">
    <source>
        <dbReference type="ARBA" id="ARBA00058260"/>
    </source>
</evidence>
<dbReference type="InterPro" id="IPR009637">
    <property type="entry name" value="GPR107/GPR108-like"/>
</dbReference>
<dbReference type="SMART" id="SM00651">
    <property type="entry name" value="Sm"/>
    <property type="match status" value="1"/>
</dbReference>
<evidence type="ECO:0000256" key="6">
    <source>
        <dbReference type="ARBA" id="ARBA00022692"/>
    </source>
</evidence>
<dbReference type="Proteomes" id="UP001187192">
    <property type="component" value="Unassembled WGS sequence"/>
</dbReference>
<feature type="transmembrane region" description="Helical" evidence="14">
    <location>
        <begin position="419"/>
        <end position="439"/>
    </location>
</feature>
<evidence type="ECO:0000256" key="5">
    <source>
        <dbReference type="ARBA" id="ARBA00022664"/>
    </source>
</evidence>
<keyword evidence="11" id="KW-0687">Ribonucleoprotein</keyword>
<dbReference type="Pfam" id="PF01423">
    <property type="entry name" value="LSM"/>
    <property type="match status" value="1"/>
</dbReference>
<dbReference type="SUPFAM" id="SSF50182">
    <property type="entry name" value="Sm-like ribonucleoproteins"/>
    <property type="match status" value="1"/>
</dbReference>
<keyword evidence="8" id="KW-0694">RNA-binding</keyword>
<feature type="transmembrane region" description="Helical" evidence="14">
    <location>
        <begin position="204"/>
        <end position="226"/>
    </location>
</feature>
<evidence type="ECO:0000313" key="17">
    <source>
        <dbReference type="Proteomes" id="UP001187192"/>
    </source>
</evidence>
<evidence type="ECO:0000256" key="13">
    <source>
        <dbReference type="SAM" id="MobiDB-lite"/>
    </source>
</evidence>
<proteinExistence type="inferred from homology"/>
<accession>A0AA87ZQW5</accession>
<comment type="function">
    <text evidence="12">Component of the cytoplasmic LSM1-LSM7 complex which is involved in mRNA degradation by promoting decapping and leading to accurate 5'-3' mRNA decay. LSM1A and LSM1B are essential for the formation of the cytoplasmic LSM1-LSM7 complex which regulates developmental gene expression by the decapping of specific development-related transcripts. Required for P-body formation during heat stress.</text>
</comment>
<keyword evidence="10 14" id="KW-0472">Membrane</keyword>
<reference evidence="16" key="1">
    <citation type="submission" date="2023-07" db="EMBL/GenBank/DDBJ databases">
        <title>draft genome sequence of fig (Ficus carica).</title>
        <authorList>
            <person name="Takahashi T."/>
            <person name="Nishimura K."/>
        </authorList>
    </citation>
    <scope>NUCLEOTIDE SEQUENCE</scope>
</reference>
<evidence type="ECO:0000256" key="11">
    <source>
        <dbReference type="ARBA" id="ARBA00023274"/>
    </source>
</evidence>
<dbReference type="AlphaFoldDB" id="A0AA87ZQW5"/>
<keyword evidence="6 14" id="KW-0812">Transmembrane</keyword>
<dbReference type="GO" id="GO:1990904">
    <property type="term" value="C:ribonucleoprotein complex"/>
    <property type="evidence" value="ECO:0007669"/>
    <property type="project" value="UniProtKB-KW"/>
</dbReference>
<comment type="subcellular location">
    <subcellularLocation>
        <location evidence="2">Cytoplasm</location>
        <location evidence="2">P-body</location>
    </subcellularLocation>
    <subcellularLocation>
        <location evidence="1">Membrane</location>
        <topology evidence="1">Multi-pass membrane protein</topology>
    </subcellularLocation>
</comment>
<dbReference type="PANTHER" id="PTHR21229">
    <property type="entry name" value="LUNG SEVEN TRANSMEMBRANE RECEPTOR"/>
    <property type="match status" value="1"/>
</dbReference>
<gene>
    <name evidence="16" type="ORF">TIFTF001_006337</name>
</gene>
<dbReference type="GO" id="GO:0000956">
    <property type="term" value="P:nuclear-transcribed mRNA catabolic process"/>
    <property type="evidence" value="ECO:0007669"/>
    <property type="project" value="InterPro"/>
</dbReference>
<feature type="transmembrane region" description="Helical" evidence="14">
    <location>
        <begin position="445"/>
        <end position="468"/>
    </location>
</feature>
<dbReference type="PROSITE" id="PS52002">
    <property type="entry name" value="SM"/>
    <property type="match status" value="1"/>
</dbReference>
<feature type="transmembrane region" description="Helical" evidence="14">
    <location>
        <begin position="553"/>
        <end position="573"/>
    </location>
</feature>
<sequence>MSWAGPEDIYLSTSLASYLDIGFRLWKKKLFSSLTSAFSSVASAAEKLLVLLRDGRKLLGILRSFDQFANAVLEGACERVIVGELYCDIPLGLYVIRGENVVLIGELDLEREELPQHMTRVSAAEIKRAQKAERDASDLKAQPSRSVTAEEDLKLHSLSLYFISLEECSQKAATFQTSSDPEPSSGIKAFSRSFFAFSSSSSSFFFLPMSWVSALALLCALSFAFVEASVHDYAAERFASKGNAFVVHGGSEGIYSSVPSLGDSDSSSVFSNGESFLRFEKVTFRRSKEYTNFSSGSIHAIVFEVKDRETIGGSAYGGQRAVCCTADLAKLGVCKEGEIIHRPSATNPGWPQVFGVSFDIDDEAITLPSKSIEITKTGMYNLYFIHCDVRLKDVVVEGKTIWKNPTGYLPGRMAPLMKFYGFMSFAFVLLGIFWFSQYARFWREVLPLQNCITLVITLGMFEMALWYFDYAEFNETGIRPTGTTVWAVTFGTVKRTVARLIILMVSMGYGVVRPTLGGITSKVILLGATFFVASEVLEMVENVGAVSDLSGKARLFLVLPVAVLDAFFILWIFSSLSATLNKLQARRMLAKLDIYRKFTNALAVAVIVSVGWLCYELYFKSNDIYNEQWQNAWIIPAFWQVLSFSLLCVICALWAPSQNSMRFAYSDDGSEEFDRDDTSLNLIKPSPTPSKDVGPAPETRSLPGSNGLSNGDMEENKTE</sequence>
<dbReference type="GO" id="GO:0016020">
    <property type="term" value="C:membrane"/>
    <property type="evidence" value="ECO:0007669"/>
    <property type="project" value="UniProtKB-SubCell"/>
</dbReference>
<evidence type="ECO:0000256" key="10">
    <source>
        <dbReference type="ARBA" id="ARBA00023136"/>
    </source>
</evidence>
<dbReference type="GO" id="GO:0005794">
    <property type="term" value="C:Golgi apparatus"/>
    <property type="evidence" value="ECO:0007669"/>
    <property type="project" value="TreeGrafter"/>
</dbReference>
<evidence type="ECO:0000256" key="3">
    <source>
        <dbReference type="ARBA" id="ARBA00006850"/>
    </source>
</evidence>
<name>A0AA87ZQW5_FICCA</name>
<keyword evidence="7" id="KW-0732">Signal</keyword>
<keyword evidence="17" id="KW-1185">Reference proteome</keyword>
<evidence type="ECO:0000256" key="1">
    <source>
        <dbReference type="ARBA" id="ARBA00004141"/>
    </source>
</evidence>
<feature type="transmembrane region" description="Helical" evidence="14">
    <location>
        <begin position="633"/>
        <end position="655"/>
    </location>
</feature>
<dbReference type="GO" id="GO:0009631">
    <property type="term" value="P:cold acclimation"/>
    <property type="evidence" value="ECO:0007669"/>
    <property type="project" value="UniProtKB-ARBA"/>
</dbReference>
<dbReference type="InterPro" id="IPR001163">
    <property type="entry name" value="Sm_dom_euk/arc"/>
</dbReference>
<protein>
    <recommendedName>
        <fullName evidence="15">Sm domain-containing protein</fullName>
    </recommendedName>
</protein>
<comment type="caution">
    <text evidence="16">The sequence shown here is derived from an EMBL/GenBank/DDBJ whole genome shotgun (WGS) entry which is preliminary data.</text>
</comment>
<dbReference type="GO" id="GO:0006397">
    <property type="term" value="P:mRNA processing"/>
    <property type="evidence" value="ECO:0007669"/>
    <property type="project" value="UniProtKB-KW"/>
</dbReference>
<feature type="transmembrane region" description="Helical" evidence="14">
    <location>
        <begin position="594"/>
        <end position="613"/>
    </location>
</feature>
<dbReference type="Gene3D" id="2.30.30.100">
    <property type="match status" value="1"/>
</dbReference>
<dbReference type="InterPro" id="IPR047575">
    <property type="entry name" value="Sm"/>
</dbReference>
<dbReference type="FunFam" id="2.30.30.100:FF:000029">
    <property type="entry name" value="U6 snRNA-associated Sm-like protein LSm1"/>
    <property type="match status" value="1"/>
</dbReference>
<feature type="domain" description="Sm" evidence="15">
    <location>
        <begin position="35"/>
        <end position="110"/>
    </location>
</feature>
<dbReference type="GO" id="GO:0003723">
    <property type="term" value="F:RNA binding"/>
    <property type="evidence" value="ECO:0007669"/>
    <property type="project" value="UniProtKB-KW"/>
</dbReference>
<dbReference type="Pfam" id="PF06814">
    <property type="entry name" value="GOST_TM"/>
    <property type="match status" value="1"/>
</dbReference>